<evidence type="ECO:0000256" key="1">
    <source>
        <dbReference type="ARBA" id="ARBA00022692"/>
    </source>
</evidence>
<dbReference type="InterPro" id="IPR020846">
    <property type="entry name" value="MFS_dom"/>
</dbReference>
<keyword evidence="1 4" id="KW-0812">Transmembrane</keyword>
<dbReference type="SUPFAM" id="SSF103473">
    <property type="entry name" value="MFS general substrate transporter"/>
    <property type="match status" value="1"/>
</dbReference>
<feature type="transmembrane region" description="Helical" evidence="4">
    <location>
        <begin position="16"/>
        <end position="37"/>
    </location>
</feature>
<evidence type="ECO:0000259" key="5">
    <source>
        <dbReference type="PROSITE" id="PS50850"/>
    </source>
</evidence>
<feature type="transmembrane region" description="Helical" evidence="4">
    <location>
        <begin position="216"/>
        <end position="238"/>
    </location>
</feature>
<accession>A0A7C4QMH6</accession>
<evidence type="ECO:0000256" key="2">
    <source>
        <dbReference type="ARBA" id="ARBA00022989"/>
    </source>
</evidence>
<evidence type="ECO:0000313" key="6">
    <source>
        <dbReference type="EMBL" id="HGT38264.1"/>
    </source>
</evidence>
<feature type="transmembrane region" description="Helical" evidence="4">
    <location>
        <begin position="139"/>
        <end position="162"/>
    </location>
</feature>
<dbReference type="InterPro" id="IPR052714">
    <property type="entry name" value="MFS_Exporter"/>
</dbReference>
<keyword evidence="2 4" id="KW-1133">Transmembrane helix</keyword>
<dbReference type="AlphaFoldDB" id="A0A7C4QMH6"/>
<organism evidence="6">
    <name type="scientific">Schlesneria paludicola</name>
    <dbReference type="NCBI Taxonomy" id="360056"/>
    <lineage>
        <taxon>Bacteria</taxon>
        <taxon>Pseudomonadati</taxon>
        <taxon>Planctomycetota</taxon>
        <taxon>Planctomycetia</taxon>
        <taxon>Planctomycetales</taxon>
        <taxon>Planctomycetaceae</taxon>
        <taxon>Schlesneria</taxon>
    </lineage>
</organism>
<reference evidence="6" key="1">
    <citation type="journal article" date="2020" name="mSystems">
        <title>Genome- and Community-Level Interaction Insights into Carbon Utilization and Element Cycling Functions of Hydrothermarchaeota in Hydrothermal Sediment.</title>
        <authorList>
            <person name="Zhou Z."/>
            <person name="Liu Y."/>
            <person name="Xu W."/>
            <person name="Pan J."/>
            <person name="Luo Z.H."/>
            <person name="Li M."/>
        </authorList>
    </citation>
    <scope>NUCLEOTIDE SEQUENCE [LARGE SCALE GENOMIC DNA]</scope>
    <source>
        <strain evidence="6">SpSt-508</strain>
    </source>
</reference>
<sequence length="409" mass="44058">MSSLPEPRASVYDRTFWLAYLANTILVLANALTFRFAELVHYLGGTERVAGDIVALALTISVAVRLSASHVIDDFGTRRVWLCCTALFVTGGTLFLLCDRLNWLIYAARIAFVVGLTGMFACSVTHIQNHVPAHRRTEVIGNLGSSGFIGMILGSNVGDWILHAVPQGRPQFVALFGTATLIGLLYGGVVLCLTHGQQHTRPHPAPAAFRLLVRHWPGMVVAVAMIMGLGVTVTTVFLTRFATEQHISSIGVFFTGYALSAFSFRMLAANWSRTIGRHWMLVRGLLGHALGHLLLSFANQGWQFVLPSVVCGFGHALLFPAVVSLGAGAFPKEVRGAGTAIILGFTDFGSLVFSPILGRIIVASGFQPMFWTSSGLAGVVAAIYVVIALRFPDAEAEEYRVATITADLD</sequence>
<name>A0A7C4QMH6_9PLAN</name>
<dbReference type="PANTHER" id="PTHR23531">
    <property type="entry name" value="QUINOLENE RESISTANCE PROTEIN NORA"/>
    <property type="match status" value="1"/>
</dbReference>
<comment type="caution">
    <text evidence="6">The sequence shown here is derived from an EMBL/GenBank/DDBJ whole genome shotgun (WGS) entry which is preliminary data.</text>
</comment>
<feature type="transmembrane region" description="Helical" evidence="4">
    <location>
        <begin position="368"/>
        <end position="391"/>
    </location>
</feature>
<evidence type="ECO:0000256" key="3">
    <source>
        <dbReference type="ARBA" id="ARBA00023136"/>
    </source>
</evidence>
<gene>
    <name evidence="6" type="ORF">ENS64_03215</name>
</gene>
<feature type="transmembrane region" description="Helical" evidence="4">
    <location>
        <begin position="49"/>
        <end position="68"/>
    </location>
</feature>
<proteinExistence type="predicted"/>
<feature type="transmembrane region" description="Helical" evidence="4">
    <location>
        <begin position="103"/>
        <end position="127"/>
    </location>
</feature>
<keyword evidence="3 4" id="KW-0472">Membrane</keyword>
<feature type="transmembrane region" description="Helical" evidence="4">
    <location>
        <begin position="340"/>
        <end position="362"/>
    </location>
</feature>
<feature type="transmembrane region" description="Helical" evidence="4">
    <location>
        <begin position="250"/>
        <end position="268"/>
    </location>
</feature>
<dbReference type="Gene3D" id="1.20.1250.20">
    <property type="entry name" value="MFS general substrate transporter like domains"/>
    <property type="match status" value="2"/>
</dbReference>
<dbReference type="PANTHER" id="PTHR23531:SF1">
    <property type="entry name" value="QUINOLENE RESISTANCE PROTEIN NORA"/>
    <property type="match status" value="1"/>
</dbReference>
<evidence type="ECO:0000256" key="4">
    <source>
        <dbReference type="SAM" id="Phobius"/>
    </source>
</evidence>
<dbReference type="InterPro" id="IPR036259">
    <property type="entry name" value="MFS_trans_sf"/>
</dbReference>
<dbReference type="Pfam" id="PF07690">
    <property type="entry name" value="MFS_1"/>
    <property type="match status" value="1"/>
</dbReference>
<feature type="transmembrane region" description="Helical" evidence="4">
    <location>
        <begin position="174"/>
        <end position="195"/>
    </location>
</feature>
<dbReference type="InterPro" id="IPR011701">
    <property type="entry name" value="MFS"/>
</dbReference>
<dbReference type="PROSITE" id="PS50850">
    <property type="entry name" value="MFS"/>
    <property type="match status" value="1"/>
</dbReference>
<dbReference type="GO" id="GO:0022857">
    <property type="term" value="F:transmembrane transporter activity"/>
    <property type="evidence" value="ECO:0007669"/>
    <property type="project" value="InterPro"/>
</dbReference>
<feature type="domain" description="Major facilitator superfamily (MFS) profile" evidence="5">
    <location>
        <begin position="172"/>
        <end position="409"/>
    </location>
</feature>
<feature type="transmembrane region" description="Helical" evidence="4">
    <location>
        <begin position="304"/>
        <end position="328"/>
    </location>
</feature>
<protein>
    <submittedName>
        <fullName evidence="6">MFS transporter</fullName>
    </submittedName>
</protein>
<dbReference type="EMBL" id="DSVQ01000006">
    <property type="protein sequence ID" value="HGT38264.1"/>
    <property type="molecule type" value="Genomic_DNA"/>
</dbReference>